<comment type="subcellular location">
    <subcellularLocation>
        <location evidence="1">Nucleus</location>
    </subcellularLocation>
</comment>
<dbReference type="SMART" id="SM00066">
    <property type="entry name" value="GAL4"/>
    <property type="match status" value="1"/>
</dbReference>
<dbReference type="Gene3D" id="4.10.240.10">
    <property type="entry name" value="Zn(2)-C6 fungal-type DNA-binding domain"/>
    <property type="match status" value="1"/>
</dbReference>
<dbReference type="EMBL" id="KV425886">
    <property type="protein sequence ID" value="KZW02896.1"/>
    <property type="molecule type" value="Genomic_DNA"/>
</dbReference>
<dbReference type="GO" id="GO:0008270">
    <property type="term" value="F:zinc ion binding"/>
    <property type="evidence" value="ECO:0007669"/>
    <property type="project" value="InterPro"/>
</dbReference>
<evidence type="ECO:0000259" key="4">
    <source>
        <dbReference type="PROSITE" id="PS50048"/>
    </source>
</evidence>
<dbReference type="InterPro" id="IPR021858">
    <property type="entry name" value="Fun_TF"/>
</dbReference>
<dbReference type="SUPFAM" id="SSF57701">
    <property type="entry name" value="Zn2/Cys6 DNA-binding domain"/>
    <property type="match status" value="1"/>
</dbReference>
<dbReference type="PROSITE" id="PS00463">
    <property type="entry name" value="ZN2_CY6_FUNGAL_1"/>
    <property type="match status" value="1"/>
</dbReference>
<accession>A0A165Q011</accession>
<feature type="compositionally biased region" description="Pro residues" evidence="3">
    <location>
        <begin position="1"/>
        <end position="12"/>
    </location>
</feature>
<protein>
    <recommendedName>
        <fullName evidence="4">Zn(2)-C6 fungal-type domain-containing protein</fullName>
    </recommendedName>
</protein>
<dbReference type="InParanoid" id="A0A165Q011"/>
<organism evidence="5 6">
    <name type="scientific">Exidia glandulosa HHB12029</name>
    <dbReference type="NCBI Taxonomy" id="1314781"/>
    <lineage>
        <taxon>Eukaryota</taxon>
        <taxon>Fungi</taxon>
        <taxon>Dikarya</taxon>
        <taxon>Basidiomycota</taxon>
        <taxon>Agaricomycotina</taxon>
        <taxon>Agaricomycetes</taxon>
        <taxon>Auriculariales</taxon>
        <taxon>Exidiaceae</taxon>
        <taxon>Exidia</taxon>
    </lineage>
</organism>
<dbReference type="GO" id="GO:0000981">
    <property type="term" value="F:DNA-binding transcription factor activity, RNA polymerase II-specific"/>
    <property type="evidence" value="ECO:0007669"/>
    <property type="project" value="InterPro"/>
</dbReference>
<sequence>MQLPETPLPPSSTPATANQALPQLQPGQGAPVIVNPNPRGGCWTCRVRRKKCDEEEDRDGKCSTCRRLKLDCLGWSVRRPDWMRDKSAVEEYKRKIKQQLMDQGMIRGQPKAGTASHHGMHPYNVLGHMPVWSQHAPHQHSLNRSHSTGSNSNTDDELSSGRSSSRTSDQYSPVHLQNGTLPLLHHSATDYMYSSSNAFMPSDTLPASFIFESVIPPRQHHNQQQQSQYGHAAGNVVSNGYEATSIVSYPVTYQTQPYEPAPQPQPQQALEQGPRIRQSLTMPSSLGPALESQVLYYFQRVRGFQYVFAGKDVTSTFCDQIAEHPRGAVTSAICSLSSLHNYRMRTAAGLSGHNPGEIPDRRFYEDALWQIMQSKQATGQYSQTDATAAVHAISYWLFQGGSGQWEAVLNVAREWFANSPVSADENPVLPLIKQDDKAQFASRATMWMDIFSSISTKQSPRFLEVYRRLFRGVEGYWSSSIGLEHNKLRMDGLMGCPDEVMLTIAEAANLANWADRKRSEGKLSVRELVARADAIERELRTQEALRAFETSSSRTDFNEFDRLLREPLPEHETGSHISSASSSASSVPSPGSNFVSVSPMASMPGSNLASPMPPVPPLPTPSLPQPTQEDEMRAQVSKVFRESAILYLYTVMSGPHPRVPEIVDAVASIIESLKVLPASQYDRSLVFPICIAGCMTDDLGHREFLRNRLLAQDPTVGNVAEARMVMEAVWQRRDKFNMNAHWLDVMKELGYNLLLV</sequence>
<evidence type="ECO:0000313" key="6">
    <source>
        <dbReference type="Proteomes" id="UP000077266"/>
    </source>
</evidence>
<reference evidence="5 6" key="1">
    <citation type="journal article" date="2016" name="Mol. Biol. Evol.">
        <title>Comparative Genomics of Early-Diverging Mushroom-Forming Fungi Provides Insights into the Origins of Lignocellulose Decay Capabilities.</title>
        <authorList>
            <person name="Nagy L.G."/>
            <person name="Riley R."/>
            <person name="Tritt A."/>
            <person name="Adam C."/>
            <person name="Daum C."/>
            <person name="Floudas D."/>
            <person name="Sun H."/>
            <person name="Yadav J.S."/>
            <person name="Pangilinan J."/>
            <person name="Larsson K.H."/>
            <person name="Matsuura K."/>
            <person name="Barry K."/>
            <person name="Labutti K."/>
            <person name="Kuo R."/>
            <person name="Ohm R.A."/>
            <person name="Bhattacharya S.S."/>
            <person name="Shirouzu T."/>
            <person name="Yoshinaga Y."/>
            <person name="Martin F.M."/>
            <person name="Grigoriev I.V."/>
            <person name="Hibbett D.S."/>
        </authorList>
    </citation>
    <scope>NUCLEOTIDE SEQUENCE [LARGE SCALE GENOMIC DNA]</scope>
    <source>
        <strain evidence="5 6">HHB12029</strain>
    </source>
</reference>
<proteinExistence type="predicted"/>
<keyword evidence="6" id="KW-1185">Reference proteome</keyword>
<dbReference type="PROSITE" id="PS50048">
    <property type="entry name" value="ZN2_CY6_FUNGAL_2"/>
    <property type="match status" value="1"/>
</dbReference>
<dbReference type="GO" id="GO:0005634">
    <property type="term" value="C:nucleus"/>
    <property type="evidence" value="ECO:0007669"/>
    <property type="project" value="UniProtKB-SubCell"/>
</dbReference>
<feature type="region of interest" description="Disordered" evidence="3">
    <location>
        <begin position="570"/>
        <end position="592"/>
    </location>
</feature>
<dbReference type="STRING" id="1314781.A0A165Q011"/>
<dbReference type="CDD" id="cd00067">
    <property type="entry name" value="GAL4"/>
    <property type="match status" value="1"/>
</dbReference>
<evidence type="ECO:0000256" key="1">
    <source>
        <dbReference type="ARBA" id="ARBA00004123"/>
    </source>
</evidence>
<name>A0A165Q011_EXIGL</name>
<dbReference type="Pfam" id="PF00172">
    <property type="entry name" value="Zn_clus"/>
    <property type="match status" value="1"/>
</dbReference>
<gene>
    <name evidence="5" type="ORF">EXIGLDRAFT_730989</name>
</gene>
<feature type="region of interest" description="Disordered" evidence="3">
    <location>
        <begin position="1"/>
        <end position="33"/>
    </location>
</feature>
<evidence type="ECO:0000313" key="5">
    <source>
        <dbReference type="EMBL" id="KZW02896.1"/>
    </source>
</evidence>
<feature type="region of interest" description="Disordered" evidence="3">
    <location>
        <begin position="605"/>
        <end position="634"/>
    </location>
</feature>
<feature type="compositionally biased region" description="Low complexity" evidence="3">
    <location>
        <begin position="575"/>
        <end position="592"/>
    </location>
</feature>
<keyword evidence="2" id="KW-0539">Nucleus</keyword>
<dbReference type="InterPro" id="IPR001138">
    <property type="entry name" value="Zn2Cys6_DnaBD"/>
</dbReference>
<evidence type="ECO:0000256" key="3">
    <source>
        <dbReference type="SAM" id="MobiDB-lite"/>
    </source>
</evidence>
<dbReference type="PANTHER" id="PTHR37534:SF20">
    <property type="entry name" value="PRO1A C6 ZINK-FINGER PROTEIN"/>
    <property type="match status" value="1"/>
</dbReference>
<dbReference type="AlphaFoldDB" id="A0A165Q011"/>
<dbReference type="PANTHER" id="PTHR37534">
    <property type="entry name" value="TRANSCRIPTIONAL ACTIVATOR PROTEIN UGA3"/>
    <property type="match status" value="1"/>
</dbReference>
<feature type="domain" description="Zn(2)-C6 fungal-type" evidence="4">
    <location>
        <begin position="41"/>
        <end position="72"/>
    </location>
</feature>
<evidence type="ECO:0000256" key="2">
    <source>
        <dbReference type="ARBA" id="ARBA00023242"/>
    </source>
</evidence>
<feature type="compositionally biased region" description="Polar residues" evidence="3">
    <location>
        <begin position="144"/>
        <end position="153"/>
    </location>
</feature>
<dbReference type="OrthoDB" id="5419315at2759"/>
<feature type="region of interest" description="Disordered" evidence="3">
    <location>
        <begin position="134"/>
        <end position="176"/>
    </location>
</feature>
<dbReference type="Proteomes" id="UP000077266">
    <property type="component" value="Unassembled WGS sequence"/>
</dbReference>
<feature type="compositionally biased region" description="Pro residues" evidence="3">
    <location>
        <begin position="611"/>
        <end position="624"/>
    </location>
</feature>
<dbReference type="Pfam" id="PF11951">
    <property type="entry name" value="Fungal_trans_2"/>
    <property type="match status" value="2"/>
</dbReference>
<dbReference type="InterPro" id="IPR036864">
    <property type="entry name" value="Zn2-C6_fun-type_DNA-bd_sf"/>
</dbReference>